<evidence type="ECO:0000313" key="2">
    <source>
        <dbReference type="Proteomes" id="UP000260983"/>
    </source>
</evidence>
<sequence length="364" mass="41733">MRKYIYLLVGGLLLLVSCATDKKSRSTDNILLFDVTKAIKYQMPSSLSPAHIINLAFSDSTMIDDNAYLLYDETYFVYSRGSAIAPMHFDKEGNFLNYIGRVGNGPKEYNEIGDVCLNKREKTVEILSGGYVYVYDYEGKYIGKLDHEQTAFSFAIDEEGNHWFYLGNNSVNGEAKIVKMDAKCQKLQKFLQKKSTLLPMVEANFGKGAILTFKETLSHDIYRIADGEIKKSYSIDFPHYHLPQELHEISPMEVVPLLQKSDYASVLNYSENQDYLFLQVLLNKSGQTMPGIYYWIYQKSSGKDIIFSLDQSVPFDSYICYPQFLSEDNRLYFMGFLLDERAETTNPEENPSIVIIDINDLDFN</sequence>
<dbReference type="EMBL" id="QSUL01000002">
    <property type="protein sequence ID" value="RGN39480.1"/>
    <property type="molecule type" value="Genomic_DNA"/>
</dbReference>
<name>A0A3E5BPE8_9BACE</name>
<dbReference type="AlphaFoldDB" id="A0A3E5BPE8"/>
<evidence type="ECO:0000313" key="1">
    <source>
        <dbReference type="EMBL" id="RGN39480.1"/>
    </source>
</evidence>
<comment type="caution">
    <text evidence="1">The sequence shown here is derived from an EMBL/GenBank/DDBJ whole genome shotgun (WGS) entry which is preliminary data.</text>
</comment>
<dbReference type="Proteomes" id="UP000260983">
    <property type="component" value="Unassembled WGS sequence"/>
</dbReference>
<accession>A0A3E5BPE8</accession>
<dbReference type="InterPro" id="IPR011044">
    <property type="entry name" value="Quino_amine_DH_bsu"/>
</dbReference>
<dbReference type="PROSITE" id="PS51257">
    <property type="entry name" value="PROKAR_LIPOPROTEIN"/>
    <property type="match status" value="1"/>
</dbReference>
<dbReference type="Pfam" id="PF17170">
    <property type="entry name" value="DUF5128"/>
    <property type="match status" value="1"/>
</dbReference>
<dbReference type="RefSeq" id="WP_117723392.1">
    <property type="nucleotide sequence ID" value="NZ_QSUL01000002.1"/>
</dbReference>
<dbReference type="Gene3D" id="2.120.10.30">
    <property type="entry name" value="TolB, C-terminal domain"/>
    <property type="match status" value="1"/>
</dbReference>
<dbReference type="SUPFAM" id="SSF50969">
    <property type="entry name" value="YVTN repeat-like/Quinoprotein amine dehydrogenase"/>
    <property type="match status" value="1"/>
</dbReference>
<gene>
    <name evidence="1" type="ORF">DXB65_03935</name>
</gene>
<dbReference type="InterPro" id="IPR011042">
    <property type="entry name" value="6-blade_b-propeller_TolB-like"/>
</dbReference>
<protein>
    <submittedName>
        <fullName evidence="1">6-bladed beta-propeller</fullName>
    </submittedName>
</protein>
<organism evidence="1 2">
    <name type="scientific">Bacteroides oleiciplenus</name>
    <dbReference type="NCBI Taxonomy" id="626931"/>
    <lineage>
        <taxon>Bacteria</taxon>
        <taxon>Pseudomonadati</taxon>
        <taxon>Bacteroidota</taxon>
        <taxon>Bacteroidia</taxon>
        <taxon>Bacteroidales</taxon>
        <taxon>Bacteroidaceae</taxon>
        <taxon>Bacteroides</taxon>
    </lineage>
</organism>
<proteinExistence type="predicted"/>
<reference evidence="1 2" key="1">
    <citation type="submission" date="2018-08" db="EMBL/GenBank/DDBJ databases">
        <title>A genome reference for cultivated species of the human gut microbiota.</title>
        <authorList>
            <person name="Zou Y."/>
            <person name="Xue W."/>
            <person name="Luo G."/>
        </authorList>
    </citation>
    <scope>NUCLEOTIDE SEQUENCE [LARGE SCALE GENOMIC DNA]</scope>
    <source>
        <strain evidence="1 2">OM05-15BH</strain>
    </source>
</reference>